<feature type="compositionally biased region" description="Low complexity" evidence="1">
    <location>
        <begin position="179"/>
        <end position="188"/>
    </location>
</feature>
<reference evidence="2" key="2">
    <citation type="journal article" date="2015" name="Data Brief">
        <title>Shoot transcriptome of the giant reed, Arundo donax.</title>
        <authorList>
            <person name="Barrero R.A."/>
            <person name="Guerrero F.D."/>
            <person name="Moolhuijzen P."/>
            <person name="Goolsby J.A."/>
            <person name="Tidwell J."/>
            <person name="Bellgard S.E."/>
            <person name="Bellgard M.I."/>
        </authorList>
    </citation>
    <scope>NUCLEOTIDE SEQUENCE</scope>
    <source>
        <tissue evidence="2">Shoot tissue taken approximately 20 cm above the soil surface</tissue>
    </source>
</reference>
<dbReference type="EMBL" id="GBRH01218108">
    <property type="protein sequence ID" value="JAD79787.1"/>
    <property type="molecule type" value="Transcribed_RNA"/>
</dbReference>
<sequence>MVSAPAFPHITPISSVTSQGISALQSSSPSLISQQANIVNDSMHEQKPNIGVNPVQQSVRPGGHGSFLNNLSQASRLINSTSLGAAAAPMGLSNIGATPIQVHMSNMISSGMTSAPSVMSSMSGPGQPIGTQQMVQSTSLGSFGSNTSTVSGNSNIAVSSSLANIQSSMGMSQSVPPMSQGGLMSGSQSGQGGVGANQNVMSGIGATTMSSAPAMMPTPGMAQQTGVNSLGVTNNSAMNMPIGQHPNAQQPQPTKYVKIWEGTLSGQRQGQPVFICKLEGYRSGTASETLAADWPETMQIVRLIAQEHMNNKFVSQLNLFFS</sequence>
<proteinExistence type="predicted"/>
<dbReference type="AlphaFoldDB" id="A0A0A9D7R3"/>
<reference evidence="2" key="1">
    <citation type="submission" date="2014-09" db="EMBL/GenBank/DDBJ databases">
        <authorList>
            <person name="Magalhaes I.L.F."/>
            <person name="Oliveira U."/>
            <person name="Santos F.R."/>
            <person name="Vidigal T.H.D.A."/>
            <person name="Brescovit A.D."/>
            <person name="Santos A.J."/>
        </authorList>
    </citation>
    <scope>NUCLEOTIDE SEQUENCE</scope>
    <source>
        <tissue evidence="2">Shoot tissue taken approximately 20 cm above the soil surface</tissue>
    </source>
</reference>
<accession>A0A0A9D7R3</accession>
<dbReference type="GO" id="GO:0045944">
    <property type="term" value="P:positive regulation of transcription by RNA polymerase II"/>
    <property type="evidence" value="ECO:0007669"/>
    <property type="project" value="TreeGrafter"/>
</dbReference>
<dbReference type="GO" id="GO:0016592">
    <property type="term" value="C:mediator complex"/>
    <property type="evidence" value="ECO:0007669"/>
    <property type="project" value="TreeGrafter"/>
</dbReference>
<dbReference type="PANTHER" id="PTHR12433">
    <property type="entry name" value="MEDIATOR OF RNA POLYMERASE II TRANSCRIPTION SUBUNIT 25"/>
    <property type="match status" value="1"/>
</dbReference>
<evidence type="ECO:0000256" key="1">
    <source>
        <dbReference type="SAM" id="MobiDB-lite"/>
    </source>
</evidence>
<dbReference type="PANTHER" id="PTHR12433:SF11">
    <property type="entry name" value="MEDIATOR OF RNA POLYMERASE II TRANSCRIPTION SUBUNIT 25"/>
    <property type="match status" value="1"/>
</dbReference>
<name>A0A0A9D7R3_ARUDO</name>
<feature type="region of interest" description="Disordered" evidence="1">
    <location>
        <begin position="169"/>
        <end position="193"/>
    </location>
</feature>
<organism evidence="2">
    <name type="scientific">Arundo donax</name>
    <name type="common">Giant reed</name>
    <name type="synonym">Donax arundinaceus</name>
    <dbReference type="NCBI Taxonomy" id="35708"/>
    <lineage>
        <taxon>Eukaryota</taxon>
        <taxon>Viridiplantae</taxon>
        <taxon>Streptophyta</taxon>
        <taxon>Embryophyta</taxon>
        <taxon>Tracheophyta</taxon>
        <taxon>Spermatophyta</taxon>
        <taxon>Magnoliopsida</taxon>
        <taxon>Liliopsida</taxon>
        <taxon>Poales</taxon>
        <taxon>Poaceae</taxon>
        <taxon>PACMAD clade</taxon>
        <taxon>Arundinoideae</taxon>
        <taxon>Arundineae</taxon>
        <taxon>Arundo</taxon>
    </lineage>
</organism>
<dbReference type="GO" id="GO:0005667">
    <property type="term" value="C:transcription regulator complex"/>
    <property type="evidence" value="ECO:0007669"/>
    <property type="project" value="TreeGrafter"/>
</dbReference>
<evidence type="ECO:0000313" key="2">
    <source>
        <dbReference type="EMBL" id="JAD79787.1"/>
    </source>
</evidence>
<protein>
    <submittedName>
        <fullName evidence="2">PFT1</fullName>
    </submittedName>
</protein>